<accession>A0A183UVE9</accession>
<reference evidence="2 3" key="2">
    <citation type="submission" date="2018-11" db="EMBL/GenBank/DDBJ databases">
        <authorList>
            <consortium name="Pathogen Informatics"/>
        </authorList>
    </citation>
    <scope>NUCLEOTIDE SEQUENCE [LARGE SCALE GENOMIC DNA]</scope>
</reference>
<keyword evidence="1" id="KW-0472">Membrane</keyword>
<name>A0A183UVE9_TOXCA</name>
<feature type="transmembrane region" description="Helical" evidence="1">
    <location>
        <begin position="6"/>
        <end position="24"/>
    </location>
</feature>
<proteinExistence type="predicted"/>
<reference evidence="4" key="1">
    <citation type="submission" date="2016-06" db="UniProtKB">
        <authorList>
            <consortium name="WormBaseParasite"/>
        </authorList>
    </citation>
    <scope>IDENTIFICATION</scope>
</reference>
<evidence type="ECO:0000313" key="2">
    <source>
        <dbReference type="EMBL" id="VDM43790.1"/>
    </source>
</evidence>
<dbReference type="WBParaSite" id="TCNE_0001246901-mRNA-1">
    <property type="protein sequence ID" value="TCNE_0001246901-mRNA-1"/>
    <property type="gene ID" value="TCNE_0001246901"/>
</dbReference>
<dbReference type="AlphaFoldDB" id="A0A183UVE9"/>
<dbReference type="EMBL" id="UYWY01021277">
    <property type="protein sequence ID" value="VDM43790.1"/>
    <property type="molecule type" value="Genomic_DNA"/>
</dbReference>
<dbReference type="Proteomes" id="UP000050794">
    <property type="component" value="Unassembled WGS sequence"/>
</dbReference>
<evidence type="ECO:0000313" key="4">
    <source>
        <dbReference type="WBParaSite" id="TCNE_0001246901-mRNA-1"/>
    </source>
</evidence>
<organism evidence="3 4">
    <name type="scientific">Toxocara canis</name>
    <name type="common">Canine roundworm</name>
    <dbReference type="NCBI Taxonomy" id="6265"/>
    <lineage>
        <taxon>Eukaryota</taxon>
        <taxon>Metazoa</taxon>
        <taxon>Ecdysozoa</taxon>
        <taxon>Nematoda</taxon>
        <taxon>Chromadorea</taxon>
        <taxon>Rhabditida</taxon>
        <taxon>Spirurina</taxon>
        <taxon>Ascaridomorpha</taxon>
        <taxon>Ascaridoidea</taxon>
        <taxon>Toxocaridae</taxon>
        <taxon>Toxocara</taxon>
    </lineage>
</organism>
<sequence>MDTKDLSLSVVAALILVVWQWFHYSAELMCYSVRQLDPVVGEERDAPAPSFCFYGLLLSNSFKVVTNRRSLPPLINMICSNGDHVIHFDHFIHGDSCHAGIDMFYVCCTKCDLLYEQVRGDLISSFLIARYVSQLWINTRYVVDPMRGTASFHLPEVAQRVFGQNNLSVCWDSYLRPVPSSIGVGMCVYSKKETAPEDSFFSTYADQHCIVVVGSLTAEIAVVHGNRNSQIKPISFQQLYENVLNMLNYGVALRNRRAEPTDCVPKRIADERSLKDLALSFEAGTKRSVRNASACVRSRLRPRSSSLDDGLFPEITLS</sequence>
<keyword evidence="1" id="KW-1133">Transmembrane helix</keyword>
<keyword evidence="1" id="KW-0812">Transmembrane</keyword>
<evidence type="ECO:0000313" key="3">
    <source>
        <dbReference type="Proteomes" id="UP000050794"/>
    </source>
</evidence>
<evidence type="ECO:0000256" key="1">
    <source>
        <dbReference type="SAM" id="Phobius"/>
    </source>
</evidence>
<gene>
    <name evidence="2" type="ORF">TCNE_LOCUS12469</name>
</gene>
<protein>
    <submittedName>
        <fullName evidence="2 4">Uncharacterized protein</fullName>
    </submittedName>
</protein>
<keyword evidence="3" id="KW-1185">Reference proteome</keyword>